<dbReference type="EMBL" id="JBGBZA010000002">
    <property type="protein sequence ID" value="MEY9317935.1"/>
    <property type="molecule type" value="Genomic_DNA"/>
</dbReference>
<evidence type="ECO:0000313" key="1">
    <source>
        <dbReference type="EMBL" id="MBP1296671.1"/>
    </source>
</evidence>
<dbReference type="Proteomes" id="UP000673383">
    <property type="component" value="Unassembled WGS sequence"/>
</dbReference>
<reference evidence="1" key="1">
    <citation type="submission" date="2021-02" db="EMBL/GenBank/DDBJ databases">
        <title>Genomic Encyclopedia of Type Strains, Phase IV (KMG-V): Genome sequencing to study the core and pangenomes of soil and plant-associated prokaryotes.</title>
        <authorList>
            <person name="Whitman W."/>
        </authorList>
    </citation>
    <scope>NUCLEOTIDE SEQUENCE</scope>
    <source>
        <strain evidence="1">USDA 406</strain>
    </source>
</reference>
<dbReference type="EMBL" id="JAFICZ010000001">
    <property type="protein sequence ID" value="MBP1296671.1"/>
    <property type="molecule type" value="Genomic_DNA"/>
</dbReference>
<name>A0A8I1YB52_BRAEL</name>
<keyword evidence="4" id="KW-1185">Reference proteome</keyword>
<protein>
    <submittedName>
        <fullName evidence="1">Uncharacterized protein</fullName>
    </submittedName>
</protein>
<dbReference type="AlphaFoldDB" id="A0A8I1YB52"/>
<dbReference type="Proteomes" id="UP001565471">
    <property type="component" value="Unassembled WGS sequence"/>
</dbReference>
<gene>
    <name evidence="2" type="ORF">ABIF29_004734</name>
    <name evidence="1" type="ORF">JOH49_006424</name>
</gene>
<sequence>MSSPFLFWAALRHRNKLSSTDSPGRIIAEGVPDVADHNVAA</sequence>
<comment type="caution">
    <text evidence="1">The sequence shown here is derived from an EMBL/GenBank/DDBJ whole genome shotgun (WGS) entry which is preliminary data.</text>
</comment>
<proteinExistence type="predicted"/>
<accession>A0A8I1YB52</accession>
<reference evidence="2 4" key="2">
    <citation type="submission" date="2024-07" db="EMBL/GenBank/DDBJ databases">
        <title>Genomic Encyclopedia of Type Strains, Phase V (KMG-V): Genome sequencing to study the core and pangenomes of soil and plant-associated prokaryotes.</title>
        <authorList>
            <person name="Whitman W."/>
        </authorList>
    </citation>
    <scope>NUCLEOTIDE SEQUENCE [LARGE SCALE GENOMIC DNA]</scope>
    <source>
        <strain evidence="2 4">USDA 415</strain>
    </source>
</reference>
<evidence type="ECO:0000313" key="3">
    <source>
        <dbReference type="Proteomes" id="UP000673383"/>
    </source>
</evidence>
<evidence type="ECO:0000313" key="4">
    <source>
        <dbReference type="Proteomes" id="UP001565471"/>
    </source>
</evidence>
<evidence type="ECO:0000313" key="2">
    <source>
        <dbReference type="EMBL" id="MEY9317935.1"/>
    </source>
</evidence>
<dbReference type="RefSeq" id="WP_256520351.1">
    <property type="nucleotide sequence ID" value="NZ_CP126026.1"/>
</dbReference>
<organism evidence="1 3">
    <name type="scientific">Bradyrhizobium elkanii</name>
    <dbReference type="NCBI Taxonomy" id="29448"/>
    <lineage>
        <taxon>Bacteria</taxon>
        <taxon>Pseudomonadati</taxon>
        <taxon>Pseudomonadota</taxon>
        <taxon>Alphaproteobacteria</taxon>
        <taxon>Hyphomicrobiales</taxon>
        <taxon>Nitrobacteraceae</taxon>
        <taxon>Bradyrhizobium</taxon>
    </lineage>
</organism>